<organism evidence="1">
    <name type="scientific">Gryllus bimaculatus</name>
    <name type="common">Two-spotted cricket</name>
    <dbReference type="NCBI Taxonomy" id="6999"/>
    <lineage>
        <taxon>Eukaryota</taxon>
        <taxon>Metazoa</taxon>
        <taxon>Ecdysozoa</taxon>
        <taxon>Arthropoda</taxon>
        <taxon>Hexapoda</taxon>
        <taxon>Insecta</taxon>
        <taxon>Pterygota</taxon>
        <taxon>Neoptera</taxon>
        <taxon>Polyneoptera</taxon>
        <taxon>Orthoptera</taxon>
        <taxon>Ensifera</taxon>
        <taxon>Gryllidea</taxon>
        <taxon>Grylloidea</taxon>
        <taxon>Gryllidae</taxon>
        <taxon>Gryllinae</taxon>
        <taxon>Gryllus</taxon>
    </lineage>
</organism>
<reference evidence="1" key="1">
    <citation type="journal article" date="1995" name="J. Biol. Chem.">
        <title>A family of neuropeptides that inhibit juvenile hormone biosynthesis in the cricket, Gryllus bimaculatus.</title>
        <authorList>
            <person name="Lorenz M.W."/>
            <person name="Kellner R."/>
            <person name="Hoffmann K.H."/>
        </authorList>
    </citation>
    <scope>PROTEIN SEQUENCE</scope>
</reference>
<evidence type="ECO:0000313" key="1">
    <source>
        <dbReference type="PIR" id="A57444"/>
    </source>
</evidence>
<accession>Q7M3N9</accession>
<proteinExistence type="evidence at protein level"/>
<dbReference type="PIR" id="A57444">
    <property type="entry name" value="A57444"/>
</dbReference>
<name>Q7M3N9_GRYBI</name>
<keyword id="KW-0903">Direct protein sequencing</keyword>
<sequence length="9" mass="1032">GWQDLNGGW</sequence>
<protein>
    <submittedName>
        <fullName evidence="1">Neuropeptide Grb-AST B1</fullName>
    </submittedName>
</protein>